<protein>
    <recommendedName>
        <fullName evidence="3">Serpin domain-containing protein</fullName>
    </recommendedName>
</protein>
<reference evidence="4 5" key="1">
    <citation type="journal article" date="2021" name="BMC Genomics">
        <title>Datura genome reveals duplications of psychoactive alkaloid biosynthetic genes and high mutation rate following tissue culture.</title>
        <authorList>
            <person name="Rajewski A."/>
            <person name="Carter-House D."/>
            <person name="Stajich J."/>
            <person name="Litt A."/>
        </authorList>
    </citation>
    <scope>NUCLEOTIDE SEQUENCE [LARGE SCALE GENOMIC DNA]</scope>
    <source>
        <strain evidence="4">AR-01</strain>
    </source>
</reference>
<dbReference type="Gene3D" id="2.30.39.10">
    <property type="entry name" value="Alpha-1-antitrypsin, domain 1"/>
    <property type="match status" value="1"/>
</dbReference>
<dbReference type="InterPro" id="IPR023795">
    <property type="entry name" value="Serpin_CS"/>
</dbReference>
<organism evidence="4 5">
    <name type="scientific">Datura stramonium</name>
    <name type="common">Jimsonweed</name>
    <name type="synonym">Common thornapple</name>
    <dbReference type="NCBI Taxonomy" id="4076"/>
    <lineage>
        <taxon>Eukaryota</taxon>
        <taxon>Viridiplantae</taxon>
        <taxon>Streptophyta</taxon>
        <taxon>Embryophyta</taxon>
        <taxon>Tracheophyta</taxon>
        <taxon>Spermatophyta</taxon>
        <taxon>Magnoliopsida</taxon>
        <taxon>eudicotyledons</taxon>
        <taxon>Gunneridae</taxon>
        <taxon>Pentapetalae</taxon>
        <taxon>asterids</taxon>
        <taxon>lamiids</taxon>
        <taxon>Solanales</taxon>
        <taxon>Solanaceae</taxon>
        <taxon>Solanoideae</taxon>
        <taxon>Datureae</taxon>
        <taxon>Datura</taxon>
    </lineage>
</organism>
<dbReference type="InterPro" id="IPR036186">
    <property type="entry name" value="Serpin_sf"/>
</dbReference>
<dbReference type="EMBL" id="JACEIK010001131">
    <property type="protein sequence ID" value="MCD7466307.1"/>
    <property type="molecule type" value="Genomic_DNA"/>
</dbReference>
<proteinExistence type="inferred from homology"/>
<evidence type="ECO:0000256" key="2">
    <source>
        <dbReference type="RuleBase" id="RU000411"/>
    </source>
</evidence>
<dbReference type="SUPFAM" id="SSF56574">
    <property type="entry name" value="Serpins"/>
    <property type="match status" value="1"/>
</dbReference>
<evidence type="ECO:0000313" key="4">
    <source>
        <dbReference type="EMBL" id="MCD7466307.1"/>
    </source>
</evidence>
<keyword evidence="5" id="KW-1185">Reference proteome</keyword>
<dbReference type="Gene3D" id="3.30.497.10">
    <property type="entry name" value="Antithrombin, subunit I, domain 2"/>
    <property type="match status" value="1"/>
</dbReference>
<comment type="caution">
    <text evidence="4">The sequence shown here is derived from an EMBL/GenBank/DDBJ whole genome shotgun (WGS) entry which is preliminary data.</text>
</comment>
<dbReference type="Pfam" id="PF00079">
    <property type="entry name" value="Serpin"/>
    <property type="match status" value="1"/>
</dbReference>
<dbReference type="InterPro" id="IPR000215">
    <property type="entry name" value="Serpin_fam"/>
</dbReference>
<evidence type="ECO:0000259" key="3">
    <source>
        <dbReference type="SMART" id="SM00093"/>
    </source>
</evidence>
<gene>
    <name evidence="4" type="ORF">HAX54_002910</name>
</gene>
<evidence type="ECO:0000256" key="1">
    <source>
        <dbReference type="ARBA" id="ARBA00009500"/>
    </source>
</evidence>
<comment type="similarity">
    <text evidence="1 2">Belongs to the serpin family.</text>
</comment>
<dbReference type="SMART" id="SM00093">
    <property type="entry name" value="SERPIN"/>
    <property type="match status" value="1"/>
</dbReference>
<dbReference type="InterPro" id="IPR042185">
    <property type="entry name" value="Serpin_sf_2"/>
</dbReference>
<dbReference type="PANTHER" id="PTHR11461">
    <property type="entry name" value="SERINE PROTEASE INHIBITOR, SERPIN"/>
    <property type="match status" value="1"/>
</dbReference>
<name>A0ABS8T6S2_DATST</name>
<dbReference type="Proteomes" id="UP000823775">
    <property type="component" value="Unassembled WGS sequence"/>
</dbReference>
<sequence length="384" mass="42168">MDVSLILTKHVFFSNFKADKSNNANMVFSPLSIQIVLGVIAAGSSGSTLVQLLDFLKFSSVEELNSVYSRVITDVLADGSPMGGPRLSVANGAWIDRSVSFKHSFKQVMDNVYKAVAASVDFRHKAAEVAAEINQWAEEKTNGLIKYILPPSEVTSDTKLILANALYFKGVWSEKLNASDTKDHEFHILNGGSVQAPFMTSKKRQYVKAFADFKVLRLPYKQGEDKRSLSMYMFLPNAPDGLPALLEKISSKPGFLDQHTPLEKVSVRNFLIPKFKISFGIEASRVLKGLGLTLPFVGGLTEMVGENHPLAVAKVFHKSFIEVNEEGTEAAAVTVTTMMFGASMMMVKEEEIDFVADHPFLFLVKDETAGAVLFMGTLLNPLAV</sequence>
<dbReference type="PANTHER" id="PTHR11461:SF314">
    <property type="entry name" value="SERPIN-ZX-LIKE"/>
    <property type="match status" value="1"/>
</dbReference>
<evidence type="ECO:0000313" key="5">
    <source>
        <dbReference type="Proteomes" id="UP000823775"/>
    </source>
</evidence>
<dbReference type="InterPro" id="IPR042178">
    <property type="entry name" value="Serpin_sf_1"/>
</dbReference>
<accession>A0ABS8T6S2</accession>
<dbReference type="PROSITE" id="PS00284">
    <property type="entry name" value="SERPIN"/>
    <property type="match status" value="1"/>
</dbReference>
<feature type="domain" description="Serpin" evidence="3">
    <location>
        <begin position="13"/>
        <end position="381"/>
    </location>
</feature>
<dbReference type="CDD" id="cd02043">
    <property type="entry name" value="serpinP_plants"/>
    <property type="match status" value="1"/>
</dbReference>
<dbReference type="InterPro" id="IPR023796">
    <property type="entry name" value="Serpin_dom"/>
</dbReference>